<sequence>MKGAHHGPNKDTLASKLMNLKFYQHFQSGNRRCVSPPPMEVVEDGSKAWKNWLVGYFIEKKLSFSLVNNIAMRIWGNRGLVEVLANDKGFYFFKFLDDEACYSVLESGPLLFAGRMVILKKWHPKLILTKESYFKIPVWVKLFIIPHEYWTEEGLSHIASAVGKPLHADSLTESMKRISYARICIEIDATCDLVDSFDLFMGDKSNPNHEESVEILVENRWKPKICSECKSFGHSIVTCLRLKPLHPPSDTDFAPKPNEEWRRVNRRVNPLDPSPQANLEPPPLATLKGDEVIPTYSSEIEPSSCPTILPIHNKSNDLLMESVVDTFNKFSALDEDGNYCNDDESPSIASPDQSLWHSKIKKIDRVTIIGLSSLTESSSNNKKKKK</sequence>
<dbReference type="InterPro" id="IPR025558">
    <property type="entry name" value="DUF4283"/>
</dbReference>
<protein>
    <recommendedName>
        <fullName evidence="1">DUF4283 domain-containing protein</fullName>
    </recommendedName>
</protein>
<proteinExistence type="predicted"/>
<dbReference type="Pfam" id="PF14111">
    <property type="entry name" value="DUF4283"/>
    <property type="match status" value="1"/>
</dbReference>
<evidence type="ECO:0000313" key="3">
    <source>
        <dbReference type="Proteomes" id="UP001281410"/>
    </source>
</evidence>
<dbReference type="EMBL" id="JANJYJ010000001">
    <property type="protein sequence ID" value="KAK3229879.1"/>
    <property type="molecule type" value="Genomic_DNA"/>
</dbReference>
<feature type="domain" description="DUF4283" evidence="1">
    <location>
        <begin position="47"/>
        <end position="128"/>
    </location>
</feature>
<organism evidence="2 3">
    <name type="scientific">Dipteronia sinensis</name>
    <dbReference type="NCBI Taxonomy" id="43782"/>
    <lineage>
        <taxon>Eukaryota</taxon>
        <taxon>Viridiplantae</taxon>
        <taxon>Streptophyta</taxon>
        <taxon>Embryophyta</taxon>
        <taxon>Tracheophyta</taxon>
        <taxon>Spermatophyta</taxon>
        <taxon>Magnoliopsida</taxon>
        <taxon>eudicotyledons</taxon>
        <taxon>Gunneridae</taxon>
        <taxon>Pentapetalae</taxon>
        <taxon>rosids</taxon>
        <taxon>malvids</taxon>
        <taxon>Sapindales</taxon>
        <taxon>Sapindaceae</taxon>
        <taxon>Hippocastanoideae</taxon>
        <taxon>Acereae</taxon>
        <taxon>Dipteronia</taxon>
    </lineage>
</organism>
<keyword evidence="3" id="KW-1185">Reference proteome</keyword>
<dbReference type="AlphaFoldDB" id="A0AAE0B691"/>
<gene>
    <name evidence="2" type="ORF">Dsin_001760</name>
</gene>
<dbReference type="PANTHER" id="PTHR31286:SF99">
    <property type="entry name" value="DUF4283 DOMAIN-CONTAINING PROTEIN"/>
    <property type="match status" value="1"/>
</dbReference>
<name>A0AAE0B691_9ROSI</name>
<reference evidence="2" key="1">
    <citation type="journal article" date="2023" name="Plant J.">
        <title>Genome sequences and population genomics provide insights into the demographic history, inbreeding, and mutation load of two 'living fossil' tree species of Dipteronia.</title>
        <authorList>
            <person name="Feng Y."/>
            <person name="Comes H.P."/>
            <person name="Chen J."/>
            <person name="Zhu S."/>
            <person name="Lu R."/>
            <person name="Zhang X."/>
            <person name="Li P."/>
            <person name="Qiu J."/>
            <person name="Olsen K.M."/>
            <person name="Qiu Y."/>
        </authorList>
    </citation>
    <scope>NUCLEOTIDE SEQUENCE</scope>
    <source>
        <strain evidence="2">NBL</strain>
    </source>
</reference>
<dbReference type="Proteomes" id="UP001281410">
    <property type="component" value="Unassembled WGS sequence"/>
</dbReference>
<comment type="caution">
    <text evidence="2">The sequence shown here is derived from an EMBL/GenBank/DDBJ whole genome shotgun (WGS) entry which is preliminary data.</text>
</comment>
<accession>A0AAE0B691</accession>
<dbReference type="PANTHER" id="PTHR31286">
    <property type="entry name" value="GLYCINE-RICH CELL WALL STRUCTURAL PROTEIN 1.8-LIKE"/>
    <property type="match status" value="1"/>
</dbReference>
<evidence type="ECO:0000259" key="1">
    <source>
        <dbReference type="Pfam" id="PF14111"/>
    </source>
</evidence>
<dbReference type="InterPro" id="IPR040256">
    <property type="entry name" value="At4g02000-like"/>
</dbReference>
<evidence type="ECO:0000313" key="2">
    <source>
        <dbReference type="EMBL" id="KAK3229879.1"/>
    </source>
</evidence>